<dbReference type="AlphaFoldDB" id="A0A918EXP0"/>
<dbReference type="Proteomes" id="UP000656732">
    <property type="component" value="Unassembled WGS sequence"/>
</dbReference>
<proteinExistence type="predicted"/>
<evidence type="ECO:0000313" key="1">
    <source>
        <dbReference type="EMBL" id="GGQ79323.1"/>
    </source>
</evidence>
<sequence length="178" mass="19819">MPLPLARTPQESLLYIELHACECGEAAVRHDSHGTGQGDGYWTSHYELTCQGCGAGREFVFRTPDWPLNTGGYGGPEPSEIIDAGQWLIIADLVARSVPVTPSSVAEERAEQRRTLQVAVDAMAEILKFVPGQERVVPDSAFWTPEGRAQRDREPGRFRRERLQVVLDTYRSALERLA</sequence>
<organism evidence="1 2">
    <name type="scientific">Streptomyces pilosus</name>
    <dbReference type="NCBI Taxonomy" id="28893"/>
    <lineage>
        <taxon>Bacteria</taxon>
        <taxon>Bacillati</taxon>
        <taxon>Actinomycetota</taxon>
        <taxon>Actinomycetes</taxon>
        <taxon>Kitasatosporales</taxon>
        <taxon>Streptomycetaceae</taxon>
        <taxon>Streptomyces</taxon>
    </lineage>
</organism>
<evidence type="ECO:0000313" key="2">
    <source>
        <dbReference type="Proteomes" id="UP000656732"/>
    </source>
</evidence>
<keyword evidence="2" id="KW-1185">Reference proteome</keyword>
<reference evidence="1" key="1">
    <citation type="journal article" date="2014" name="Int. J. Syst. Evol. Microbiol.">
        <title>Complete genome sequence of Corynebacterium casei LMG S-19264T (=DSM 44701T), isolated from a smear-ripened cheese.</title>
        <authorList>
            <consortium name="US DOE Joint Genome Institute (JGI-PGF)"/>
            <person name="Walter F."/>
            <person name="Albersmeier A."/>
            <person name="Kalinowski J."/>
            <person name="Ruckert C."/>
        </authorList>
    </citation>
    <scope>NUCLEOTIDE SEQUENCE</scope>
    <source>
        <strain evidence="1">JCM 4403</strain>
    </source>
</reference>
<reference evidence="1" key="2">
    <citation type="submission" date="2020-09" db="EMBL/GenBank/DDBJ databases">
        <authorList>
            <person name="Sun Q."/>
            <person name="Ohkuma M."/>
        </authorList>
    </citation>
    <scope>NUCLEOTIDE SEQUENCE</scope>
    <source>
        <strain evidence="1">JCM 4403</strain>
    </source>
</reference>
<dbReference type="EMBL" id="BMTU01000004">
    <property type="protein sequence ID" value="GGQ79323.1"/>
    <property type="molecule type" value="Genomic_DNA"/>
</dbReference>
<gene>
    <name evidence="1" type="ORF">GCM10010280_27450</name>
</gene>
<name>A0A918EXP0_9ACTN</name>
<accession>A0A918EXP0</accession>
<dbReference type="RefSeq" id="WP_189558088.1">
    <property type="nucleotide sequence ID" value="NZ_BMTU01000004.1"/>
</dbReference>
<comment type="caution">
    <text evidence="1">The sequence shown here is derived from an EMBL/GenBank/DDBJ whole genome shotgun (WGS) entry which is preliminary data.</text>
</comment>
<protein>
    <submittedName>
        <fullName evidence="1">Uncharacterized protein</fullName>
    </submittedName>
</protein>